<comment type="caution">
    <text evidence="2">The sequence shown here is derived from an EMBL/GenBank/DDBJ whole genome shotgun (WGS) entry which is preliminary data.</text>
</comment>
<evidence type="ECO:0000256" key="1">
    <source>
        <dbReference type="SAM" id="MobiDB-lite"/>
    </source>
</evidence>
<feature type="region of interest" description="Disordered" evidence="1">
    <location>
        <begin position="14"/>
        <end position="38"/>
    </location>
</feature>
<dbReference type="AlphaFoldDB" id="A0AAV4PQP6"/>
<accession>A0AAV4PQP6</accession>
<dbReference type="Proteomes" id="UP001054945">
    <property type="component" value="Unassembled WGS sequence"/>
</dbReference>
<evidence type="ECO:0000313" key="3">
    <source>
        <dbReference type="Proteomes" id="UP001054945"/>
    </source>
</evidence>
<proteinExistence type="predicted"/>
<protein>
    <submittedName>
        <fullName evidence="2">Uncharacterized protein</fullName>
    </submittedName>
</protein>
<name>A0AAV4PQP6_CAEEX</name>
<organism evidence="2 3">
    <name type="scientific">Caerostris extrusa</name>
    <name type="common">Bark spider</name>
    <name type="synonym">Caerostris bankana</name>
    <dbReference type="NCBI Taxonomy" id="172846"/>
    <lineage>
        <taxon>Eukaryota</taxon>
        <taxon>Metazoa</taxon>
        <taxon>Ecdysozoa</taxon>
        <taxon>Arthropoda</taxon>
        <taxon>Chelicerata</taxon>
        <taxon>Arachnida</taxon>
        <taxon>Araneae</taxon>
        <taxon>Araneomorphae</taxon>
        <taxon>Entelegynae</taxon>
        <taxon>Araneoidea</taxon>
        <taxon>Araneidae</taxon>
        <taxon>Caerostris</taxon>
    </lineage>
</organism>
<dbReference type="EMBL" id="BPLR01004992">
    <property type="protein sequence ID" value="GIX98989.1"/>
    <property type="molecule type" value="Genomic_DNA"/>
</dbReference>
<evidence type="ECO:0000313" key="2">
    <source>
        <dbReference type="EMBL" id="GIX98989.1"/>
    </source>
</evidence>
<sequence length="98" mass="10624">MASADDTAVLLCPSRAKNPLTADPNAPPLRSSNSFRQSQSHVQLFDAISDARAASGDCPGPAEMADEHSNQWPLPFETHFSHLCRFRGLQSVDRSALC</sequence>
<keyword evidence="3" id="KW-1185">Reference proteome</keyword>
<reference evidence="2 3" key="1">
    <citation type="submission" date="2021-06" db="EMBL/GenBank/DDBJ databases">
        <title>Caerostris extrusa draft genome.</title>
        <authorList>
            <person name="Kono N."/>
            <person name="Arakawa K."/>
        </authorList>
    </citation>
    <scope>NUCLEOTIDE SEQUENCE [LARGE SCALE GENOMIC DNA]</scope>
</reference>
<gene>
    <name evidence="2" type="ORF">CEXT_570391</name>
</gene>